<keyword evidence="4 7" id="KW-0812">Transmembrane</keyword>
<proteinExistence type="inferred from homology"/>
<sequence>MGSAGSSGRLRAGDFSLVLRAAVACVVVIALVVVGMLVPHPGAMTVRAWATSAGAWFPLLFLLVHFVATLFPIPRTAFTVLAGFLFGAPLGIALCLVASTAAAVVSFLVVRHLDRSHRSELLGRVRAHRAYVPIAARLRARGWLAVGSLRLIAAMPFSILNYAAALSPVRFMPYLAATMVGLAPGTVAVVLLGDAITGHSSPWLVLISGALLAAGVAGLALDVRRPA</sequence>
<feature type="transmembrane region" description="Helical" evidence="7">
    <location>
        <begin position="50"/>
        <end position="71"/>
    </location>
</feature>
<feature type="transmembrane region" description="Helical" evidence="7">
    <location>
        <begin position="203"/>
        <end position="221"/>
    </location>
</feature>
<feature type="transmembrane region" description="Helical" evidence="7">
    <location>
        <begin position="171"/>
        <end position="191"/>
    </location>
</feature>
<evidence type="ECO:0000256" key="4">
    <source>
        <dbReference type="ARBA" id="ARBA00022692"/>
    </source>
</evidence>
<keyword evidence="10" id="KW-1185">Reference proteome</keyword>
<feature type="transmembrane region" description="Helical" evidence="7">
    <location>
        <begin position="143"/>
        <end position="165"/>
    </location>
</feature>
<dbReference type="RefSeq" id="WP_344995694.1">
    <property type="nucleotide sequence ID" value="NZ_BAABFR010000032.1"/>
</dbReference>
<name>A0ABP8JML6_9ACTN</name>
<evidence type="ECO:0000256" key="2">
    <source>
        <dbReference type="ARBA" id="ARBA00008640"/>
    </source>
</evidence>
<feature type="transmembrane region" description="Helical" evidence="7">
    <location>
        <begin position="17"/>
        <end position="38"/>
    </location>
</feature>
<evidence type="ECO:0000256" key="1">
    <source>
        <dbReference type="ARBA" id="ARBA00004651"/>
    </source>
</evidence>
<dbReference type="Pfam" id="PF09335">
    <property type="entry name" value="VTT_dom"/>
    <property type="match status" value="1"/>
</dbReference>
<evidence type="ECO:0000256" key="5">
    <source>
        <dbReference type="ARBA" id="ARBA00022989"/>
    </source>
</evidence>
<keyword evidence="3 7" id="KW-1003">Cell membrane</keyword>
<dbReference type="Proteomes" id="UP001500635">
    <property type="component" value="Unassembled WGS sequence"/>
</dbReference>
<keyword evidence="6 7" id="KW-0472">Membrane</keyword>
<dbReference type="InterPro" id="IPR015414">
    <property type="entry name" value="TMEM64"/>
</dbReference>
<gene>
    <name evidence="9" type="ORF">GCM10023147_23950</name>
</gene>
<comment type="similarity">
    <text evidence="2 7">Belongs to the TVP38/TMEM64 family.</text>
</comment>
<dbReference type="PANTHER" id="PTHR12677:SF59">
    <property type="entry name" value="GOLGI APPARATUS MEMBRANE PROTEIN TVP38-RELATED"/>
    <property type="match status" value="1"/>
</dbReference>
<protein>
    <recommendedName>
        <fullName evidence="7">TVP38/TMEM64 family membrane protein</fullName>
    </recommendedName>
</protein>
<evidence type="ECO:0000256" key="7">
    <source>
        <dbReference type="RuleBase" id="RU366058"/>
    </source>
</evidence>
<evidence type="ECO:0000313" key="9">
    <source>
        <dbReference type="EMBL" id="GAA4393319.1"/>
    </source>
</evidence>
<dbReference type="InterPro" id="IPR032816">
    <property type="entry name" value="VTT_dom"/>
</dbReference>
<feature type="transmembrane region" description="Helical" evidence="7">
    <location>
        <begin position="77"/>
        <end position="110"/>
    </location>
</feature>
<evidence type="ECO:0000313" key="10">
    <source>
        <dbReference type="Proteomes" id="UP001500635"/>
    </source>
</evidence>
<reference evidence="10" key="1">
    <citation type="journal article" date="2019" name="Int. J. Syst. Evol. Microbiol.">
        <title>The Global Catalogue of Microorganisms (GCM) 10K type strain sequencing project: providing services to taxonomists for standard genome sequencing and annotation.</title>
        <authorList>
            <consortium name="The Broad Institute Genomics Platform"/>
            <consortium name="The Broad Institute Genome Sequencing Center for Infectious Disease"/>
            <person name="Wu L."/>
            <person name="Ma J."/>
        </authorList>
    </citation>
    <scope>NUCLEOTIDE SEQUENCE [LARGE SCALE GENOMIC DNA]</scope>
    <source>
        <strain evidence="10">JCM 17688</strain>
    </source>
</reference>
<accession>A0ABP8JML6</accession>
<dbReference type="EMBL" id="BAABFR010000032">
    <property type="protein sequence ID" value="GAA4393319.1"/>
    <property type="molecule type" value="Genomic_DNA"/>
</dbReference>
<evidence type="ECO:0000256" key="6">
    <source>
        <dbReference type="ARBA" id="ARBA00023136"/>
    </source>
</evidence>
<comment type="subcellular location">
    <subcellularLocation>
        <location evidence="1 7">Cell membrane</location>
        <topology evidence="1 7">Multi-pass membrane protein</topology>
    </subcellularLocation>
</comment>
<organism evidence="9 10">
    <name type="scientific">Tsukamurella soli</name>
    <dbReference type="NCBI Taxonomy" id="644556"/>
    <lineage>
        <taxon>Bacteria</taxon>
        <taxon>Bacillati</taxon>
        <taxon>Actinomycetota</taxon>
        <taxon>Actinomycetes</taxon>
        <taxon>Mycobacteriales</taxon>
        <taxon>Tsukamurellaceae</taxon>
        <taxon>Tsukamurella</taxon>
    </lineage>
</organism>
<dbReference type="PANTHER" id="PTHR12677">
    <property type="entry name" value="GOLGI APPARATUS MEMBRANE PROTEIN TVP38-RELATED"/>
    <property type="match status" value="1"/>
</dbReference>
<evidence type="ECO:0000259" key="8">
    <source>
        <dbReference type="Pfam" id="PF09335"/>
    </source>
</evidence>
<feature type="domain" description="VTT" evidence="8">
    <location>
        <begin position="73"/>
        <end position="194"/>
    </location>
</feature>
<evidence type="ECO:0000256" key="3">
    <source>
        <dbReference type="ARBA" id="ARBA00022475"/>
    </source>
</evidence>
<keyword evidence="5 7" id="KW-1133">Transmembrane helix</keyword>
<comment type="caution">
    <text evidence="9">The sequence shown here is derived from an EMBL/GenBank/DDBJ whole genome shotgun (WGS) entry which is preliminary data.</text>
</comment>